<name>A0A1Q5UD99_9EURO</name>
<gene>
    <name evidence="2" type="ORF">PENSUB_4099</name>
</gene>
<keyword evidence="3" id="KW-1185">Reference proteome</keyword>
<organism evidence="2 3">
    <name type="scientific">Penicillium subrubescens</name>
    <dbReference type="NCBI Taxonomy" id="1316194"/>
    <lineage>
        <taxon>Eukaryota</taxon>
        <taxon>Fungi</taxon>
        <taxon>Dikarya</taxon>
        <taxon>Ascomycota</taxon>
        <taxon>Pezizomycotina</taxon>
        <taxon>Eurotiomycetes</taxon>
        <taxon>Eurotiomycetidae</taxon>
        <taxon>Eurotiales</taxon>
        <taxon>Aspergillaceae</taxon>
        <taxon>Penicillium</taxon>
    </lineage>
</organism>
<dbReference type="InterPro" id="IPR000999">
    <property type="entry name" value="RNase_III_dom"/>
</dbReference>
<dbReference type="Gene3D" id="1.10.1520.10">
    <property type="entry name" value="Ribonuclease III domain"/>
    <property type="match status" value="1"/>
</dbReference>
<comment type="caution">
    <text evidence="2">The sequence shown here is derived from an EMBL/GenBank/DDBJ whole genome shotgun (WGS) entry which is preliminary data.</text>
</comment>
<dbReference type="AlphaFoldDB" id="A0A1Q5UD99"/>
<feature type="domain" description="RNase III" evidence="1">
    <location>
        <begin position="10"/>
        <end position="126"/>
    </location>
</feature>
<dbReference type="PROSITE" id="PS50142">
    <property type="entry name" value="RNASE_3_2"/>
    <property type="match status" value="1"/>
</dbReference>
<evidence type="ECO:0000313" key="2">
    <source>
        <dbReference type="EMBL" id="OKP10467.1"/>
    </source>
</evidence>
<evidence type="ECO:0000259" key="1">
    <source>
        <dbReference type="PROSITE" id="PS50142"/>
    </source>
</evidence>
<dbReference type="EMBL" id="MNBE01000319">
    <property type="protein sequence ID" value="OKP10467.1"/>
    <property type="molecule type" value="Genomic_DNA"/>
</dbReference>
<dbReference type="SUPFAM" id="SSF69065">
    <property type="entry name" value="RNase III domain-like"/>
    <property type="match status" value="1"/>
</dbReference>
<dbReference type="Pfam" id="PF00636">
    <property type="entry name" value="Ribonuclease_3"/>
    <property type="match status" value="1"/>
</dbReference>
<accession>A0A1Q5UD99</accession>
<dbReference type="GO" id="GO:0006396">
    <property type="term" value="P:RNA processing"/>
    <property type="evidence" value="ECO:0007669"/>
    <property type="project" value="InterPro"/>
</dbReference>
<reference evidence="2 3" key="1">
    <citation type="submission" date="2016-10" db="EMBL/GenBank/DDBJ databases">
        <title>Genome sequence of the ascomycete fungus Penicillium subrubescens.</title>
        <authorList>
            <person name="De Vries R.P."/>
            <person name="Peng M."/>
            <person name="Dilokpimol A."/>
            <person name="Hilden K."/>
            <person name="Makela M.R."/>
            <person name="Grigoriev I."/>
            <person name="Riley R."/>
            <person name="Granchi Z."/>
        </authorList>
    </citation>
    <scope>NUCLEOTIDE SEQUENCE [LARGE SCALE GENOMIC DNA]</scope>
    <source>
        <strain evidence="2 3">CBS 132785</strain>
    </source>
</reference>
<protein>
    <submittedName>
        <fullName evidence="2">Dicer-like protein 2</fullName>
    </submittedName>
</protein>
<dbReference type="STRING" id="1316194.A0A1Q5UD99"/>
<sequence>MSTLAALPHQLSQGKMTQIKHAVVNANLLAFLCMDFGVPDLIPNIEVCQAPGGNVKPVSHSEKTHLWHFLRFNGLAIKSAPLRDQIRDALEYAPEYPWEHLACLRAEKFISDIVESTIGAIFVDSRGDLRQCHAFAERIGLLAFLRRIITEGVNIEHPRNTAQNLAKSLGTLIFNTKRVEVGGAIATYCSSAVTNKEEIAMVDGCASAEEAELKVSRLLIDKYKT</sequence>
<dbReference type="GO" id="GO:0004525">
    <property type="term" value="F:ribonuclease III activity"/>
    <property type="evidence" value="ECO:0007669"/>
    <property type="project" value="InterPro"/>
</dbReference>
<evidence type="ECO:0000313" key="3">
    <source>
        <dbReference type="Proteomes" id="UP000186955"/>
    </source>
</evidence>
<dbReference type="Proteomes" id="UP000186955">
    <property type="component" value="Unassembled WGS sequence"/>
</dbReference>
<dbReference type="InterPro" id="IPR036389">
    <property type="entry name" value="RNase_III_sf"/>
</dbReference>
<proteinExistence type="predicted"/>